<protein>
    <submittedName>
        <fullName evidence="2">Uncharacterized protein</fullName>
    </submittedName>
</protein>
<dbReference type="AlphaFoldDB" id="A0A428RNI8"/>
<reference evidence="2 3" key="1">
    <citation type="submission" date="2017-06" db="EMBL/GenBank/DDBJ databases">
        <title>Comparative genomic analysis of Ambrosia Fusariam Clade fungi.</title>
        <authorList>
            <person name="Stajich J.E."/>
            <person name="Carrillo J."/>
            <person name="Kijimoto T."/>
            <person name="Eskalen A."/>
            <person name="O'Donnell K."/>
            <person name="Kasson M."/>
        </authorList>
    </citation>
    <scope>NUCLEOTIDE SEQUENCE [LARGE SCALE GENOMIC DNA]</scope>
    <source>
        <strain evidence="2 3">NRRL62579</strain>
    </source>
</reference>
<keyword evidence="3" id="KW-1185">Reference proteome</keyword>
<feature type="region of interest" description="Disordered" evidence="1">
    <location>
        <begin position="1"/>
        <end position="83"/>
    </location>
</feature>
<comment type="caution">
    <text evidence="2">The sequence shown here is derived from an EMBL/GenBank/DDBJ whole genome shotgun (WGS) entry which is preliminary data.</text>
</comment>
<feature type="non-terminal residue" evidence="2">
    <location>
        <position position="83"/>
    </location>
</feature>
<evidence type="ECO:0000313" key="2">
    <source>
        <dbReference type="EMBL" id="RSL79050.1"/>
    </source>
</evidence>
<sequence length="83" mass="9338">MNAQDQADNLYASSIGPIPSLDPTNHTVRERPEDLNQHDLDLCKNQEEPSPSKSGRNRLRPAYARKSGSRRSHLPKLVYALKS</sequence>
<evidence type="ECO:0000256" key="1">
    <source>
        <dbReference type="SAM" id="MobiDB-lite"/>
    </source>
</evidence>
<gene>
    <name evidence="2" type="ORF">CEP52_017571</name>
</gene>
<accession>A0A428RNI8</accession>
<proteinExistence type="predicted"/>
<dbReference type="EMBL" id="NKCK01000641">
    <property type="protein sequence ID" value="RSL79050.1"/>
    <property type="molecule type" value="Genomic_DNA"/>
</dbReference>
<dbReference type="Proteomes" id="UP000287144">
    <property type="component" value="Unassembled WGS sequence"/>
</dbReference>
<name>A0A428RNI8_9HYPO</name>
<organism evidence="2 3">
    <name type="scientific">Fusarium oligoseptatum</name>
    <dbReference type="NCBI Taxonomy" id="2604345"/>
    <lineage>
        <taxon>Eukaryota</taxon>
        <taxon>Fungi</taxon>
        <taxon>Dikarya</taxon>
        <taxon>Ascomycota</taxon>
        <taxon>Pezizomycotina</taxon>
        <taxon>Sordariomycetes</taxon>
        <taxon>Hypocreomycetidae</taxon>
        <taxon>Hypocreales</taxon>
        <taxon>Nectriaceae</taxon>
        <taxon>Fusarium</taxon>
        <taxon>Fusarium solani species complex</taxon>
    </lineage>
</organism>
<evidence type="ECO:0000313" key="3">
    <source>
        <dbReference type="Proteomes" id="UP000287144"/>
    </source>
</evidence>
<feature type="compositionally biased region" description="Basic and acidic residues" evidence="1">
    <location>
        <begin position="27"/>
        <end position="47"/>
    </location>
</feature>